<evidence type="ECO:0000256" key="1">
    <source>
        <dbReference type="SAM" id="MobiDB-lite"/>
    </source>
</evidence>
<feature type="transmembrane region" description="Helical" evidence="2">
    <location>
        <begin position="208"/>
        <end position="233"/>
    </location>
</feature>
<keyword evidence="4" id="KW-1185">Reference proteome</keyword>
<keyword evidence="2" id="KW-0472">Membrane</keyword>
<feature type="compositionally biased region" description="Pro residues" evidence="1">
    <location>
        <begin position="281"/>
        <end position="297"/>
    </location>
</feature>
<feature type="compositionally biased region" description="Basic and acidic residues" evidence="1">
    <location>
        <begin position="298"/>
        <end position="307"/>
    </location>
</feature>
<organism evidence="3 4">
    <name type="scientific">Azospirillum oleiclasticum</name>
    <dbReference type="NCBI Taxonomy" id="2735135"/>
    <lineage>
        <taxon>Bacteria</taxon>
        <taxon>Pseudomonadati</taxon>
        <taxon>Pseudomonadota</taxon>
        <taxon>Alphaproteobacteria</taxon>
        <taxon>Rhodospirillales</taxon>
        <taxon>Azospirillaceae</taxon>
        <taxon>Azospirillum</taxon>
    </lineage>
</organism>
<protein>
    <submittedName>
        <fullName evidence="3">Uncharacterized protein</fullName>
    </submittedName>
</protein>
<evidence type="ECO:0000313" key="4">
    <source>
        <dbReference type="Proteomes" id="UP000584642"/>
    </source>
</evidence>
<dbReference type="Proteomes" id="UP000584642">
    <property type="component" value="Unassembled WGS sequence"/>
</dbReference>
<accession>A0ABX2T987</accession>
<proteinExistence type="predicted"/>
<name>A0ABX2T987_9PROT</name>
<reference evidence="3 4" key="1">
    <citation type="submission" date="2020-05" db="EMBL/GenBank/DDBJ databases">
        <title>Azospirillum oleiclasticum sp. nov, a nitrogen-fixing and heavy crude oil-emulsifying bacterium isolated from the crude oil of Yumen Oilfield.</title>
        <authorList>
            <person name="Wu D."/>
            <person name="Cai M."/>
            <person name="Zhang X."/>
        </authorList>
    </citation>
    <scope>NUCLEOTIDE SEQUENCE [LARGE SCALE GENOMIC DNA]</scope>
    <source>
        <strain evidence="3 4">ROY-1-1-2</strain>
    </source>
</reference>
<gene>
    <name evidence="3" type="ORF">HND93_11700</name>
</gene>
<feature type="region of interest" description="Disordered" evidence="1">
    <location>
        <begin position="279"/>
        <end position="309"/>
    </location>
</feature>
<keyword evidence="2" id="KW-0812">Transmembrane</keyword>
<comment type="caution">
    <text evidence="3">The sequence shown here is derived from an EMBL/GenBank/DDBJ whole genome shotgun (WGS) entry which is preliminary data.</text>
</comment>
<dbReference type="RefSeq" id="WP_180282131.1">
    <property type="nucleotide sequence ID" value="NZ_JABFDB010000006.1"/>
</dbReference>
<sequence length="430" mass="46104">MTRRPIAETTLTGLRPTGVAGRRVLECWDQIDGYLRGGPGDELADLFAEPVIQGGRIVWFAPEGGAVQRFGELDADGQEALRTALSDRLSRLAEETSRLVRSSSAAARLIGETLERAQQVPDPVEDSLFAVDGRPVLINWSMEPEGRPPPVEPLKEFVRRARDPEPVVPAGSGGVQPAGPQPADTAPVQPVLAQPVVLAIRRPLPWWWLLWLLAAITFAAIYHILLLGCGLWGGGGLVDYCPAPVSAAPPSPPPSPEDTTTQALLAEIAQLEQRLNRAPRCPAPPAATPAPPPATPKPPDEFERRMGESGAASGELTITLIWNTPSDLDLFVICPSGAVVGFNNTQACGGRLDVDANYNNVVPNPVENIYFAGANLERGTYQVVVKNNLQRGSQTTPFQVRVKKGTSTTYHDGVAPTNSRQINVTTTTMP</sequence>
<keyword evidence="2" id="KW-1133">Transmembrane helix</keyword>
<evidence type="ECO:0000256" key="2">
    <source>
        <dbReference type="SAM" id="Phobius"/>
    </source>
</evidence>
<dbReference type="EMBL" id="JABFDB010000006">
    <property type="protein sequence ID" value="NYZ20380.1"/>
    <property type="molecule type" value="Genomic_DNA"/>
</dbReference>
<evidence type="ECO:0000313" key="3">
    <source>
        <dbReference type="EMBL" id="NYZ20380.1"/>
    </source>
</evidence>